<evidence type="ECO:0000313" key="8">
    <source>
        <dbReference type="EMBL" id="KJH47356.1"/>
    </source>
</evidence>
<proteinExistence type="inferred from homology"/>
<protein>
    <submittedName>
        <fullName evidence="8">Unspecific monooxygenase</fullName>
    </submittedName>
</protein>
<dbReference type="GO" id="GO:0020037">
    <property type="term" value="F:heme binding"/>
    <property type="evidence" value="ECO:0007669"/>
    <property type="project" value="InterPro"/>
</dbReference>
<dbReference type="Gene3D" id="1.10.630.10">
    <property type="entry name" value="Cytochrome P450"/>
    <property type="match status" value="1"/>
</dbReference>
<dbReference type="SUPFAM" id="SSF48264">
    <property type="entry name" value="Cytochrome P450"/>
    <property type="match status" value="1"/>
</dbReference>
<dbReference type="EMBL" id="KN716311">
    <property type="protein sequence ID" value="KJH47356.1"/>
    <property type="molecule type" value="Genomic_DNA"/>
</dbReference>
<keyword evidence="5 7" id="KW-0503">Monooxygenase</keyword>
<reference evidence="9" key="2">
    <citation type="journal article" date="2016" name="Sci. Rep.">
        <title>Dictyocaulus viviparus genome, variome and transcriptome elucidate lungworm biology and support future intervention.</title>
        <authorList>
            <person name="McNulty S.N."/>
            <person name="Strube C."/>
            <person name="Rosa B.A."/>
            <person name="Martin J.C."/>
            <person name="Tyagi R."/>
            <person name="Choi Y.J."/>
            <person name="Wang Q."/>
            <person name="Hallsworth Pepin K."/>
            <person name="Zhang X."/>
            <person name="Ozersky P."/>
            <person name="Wilson R.K."/>
            <person name="Sternberg P.W."/>
            <person name="Gasser R.B."/>
            <person name="Mitreva M."/>
        </authorList>
    </citation>
    <scope>NUCLEOTIDE SEQUENCE [LARGE SCALE GENOMIC DNA]</scope>
    <source>
        <strain evidence="9">HannoverDv2000</strain>
    </source>
</reference>
<evidence type="ECO:0000256" key="7">
    <source>
        <dbReference type="RuleBase" id="RU000461"/>
    </source>
</evidence>
<keyword evidence="3 6" id="KW-0349">Heme</keyword>
<dbReference type="InterPro" id="IPR001128">
    <property type="entry name" value="Cyt_P450"/>
</dbReference>
<feature type="binding site" description="axial binding residue" evidence="6">
    <location>
        <position position="269"/>
    </location>
    <ligand>
        <name>heme</name>
        <dbReference type="ChEBI" id="CHEBI:30413"/>
    </ligand>
    <ligandPart>
        <name>Fe</name>
        <dbReference type="ChEBI" id="CHEBI:18248"/>
    </ligandPart>
</feature>
<keyword evidence="9" id="KW-1185">Reference proteome</keyword>
<dbReference type="InterPro" id="IPR050196">
    <property type="entry name" value="Cytochrome_P450_Monoox"/>
</dbReference>
<organism evidence="8 9">
    <name type="scientific">Dictyocaulus viviparus</name>
    <name type="common">Bovine lungworm</name>
    <dbReference type="NCBI Taxonomy" id="29172"/>
    <lineage>
        <taxon>Eukaryota</taxon>
        <taxon>Metazoa</taxon>
        <taxon>Ecdysozoa</taxon>
        <taxon>Nematoda</taxon>
        <taxon>Chromadorea</taxon>
        <taxon>Rhabditida</taxon>
        <taxon>Rhabditina</taxon>
        <taxon>Rhabditomorpha</taxon>
        <taxon>Strongyloidea</taxon>
        <taxon>Metastrongylidae</taxon>
        <taxon>Dictyocaulus</taxon>
    </lineage>
</organism>
<comment type="cofactor">
    <cofactor evidence="1 6">
        <name>heme</name>
        <dbReference type="ChEBI" id="CHEBI:30413"/>
    </cofactor>
</comment>
<dbReference type="InterPro" id="IPR017972">
    <property type="entry name" value="Cyt_P450_CS"/>
</dbReference>
<dbReference type="InterPro" id="IPR002401">
    <property type="entry name" value="Cyt_P450_E_grp-I"/>
</dbReference>
<dbReference type="PROSITE" id="PS00086">
    <property type="entry name" value="CYTOCHROME_P450"/>
    <property type="match status" value="1"/>
</dbReference>
<evidence type="ECO:0000256" key="3">
    <source>
        <dbReference type="ARBA" id="ARBA00022617"/>
    </source>
</evidence>
<dbReference type="PRINTS" id="PR00385">
    <property type="entry name" value="P450"/>
</dbReference>
<dbReference type="OrthoDB" id="1470350at2759"/>
<gene>
    <name evidence="8" type="ORF">DICVIV_06561</name>
</gene>
<dbReference type="GO" id="GO:0005506">
    <property type="term" value="F:iron ion binding"/>
    <property type="evidence" value="ECO:0007669"/>
    <property type="project" value="InterPro"/>
</dbReference>
<dbReference type="PANTHER" id="PTHR24291:SF146">
    <property type="entry name" value="CYTOCHROME P450"/>
    <property type="match status" value="1"/>
</dbReference>
<name>A0A0D8XYC6_DICVI</name>
<keyword evidence="4 6" id="KW-0408">Iron</keyword>
<keyword evidence="6 7" id="KW-0479">Metal-binding</keyword>
<dbReference type="GO" id="GO:0004497">
    <property type="term" value="F:monooxygenase activity"/>
    <property type="evidence" value="ECO:0007669"/>
    <property type="project" value="UniProtKB-KW"/>
</dbReference>
<evidence type="ECO:0000256" key="2">
    <source>
        <dbReference type="ARBA" id="ARBA00010617"/>
    </source>
</evidence>
<evidence type="ECO:0000313" key="9">
    <source>
        <dbReference type="Proteomes" id="UP000053766"/>
    </source>
</evidence>
<dbReference type="InterPro" id="IPR036396">
    <property type="entry name" value="Cyt_P450_sf"/>
</dbReference>
<dbReference type="Proteomes" id="UP000053766">
    <property type="component" value="Unassembled WGS sequence"/>
</dbReference>
<keyword evidence="7" id="KW-0560">Oxidoreductase</keyword>
<comment type="similarity">
    <text evidence="2 7">Belongs to the cytochrome P450 family.</text>
</comment>
<evidence type="ECO:0000256" key="4">
    <source>
        <dbReference type="ARBA" id="ARBA00023004"/>
    </source>
</evidence>
<dbReference type="AlphaFoldDB" id="A0A0D8XYC6"/>
<evidence type="ECO:0000256" key="5">
    <source>
        <dbReference type="ARBA" id="ARBA00023033"/>
    </source>
</evidence>
<reference evidence="8 9" key="1">
    <citation type="submission" date="2013-11" db="EMBL/GenBank/DDBJ databases">
        <title>Draft genome of the bovine lungworm Dictyocaulus viviparus.</title>
        <authorList>
            <person name="Mitreva M."/>
        </authorList>
    </citation>
    <scope>NUCLEOTIDE SEQUENCE [LARGE SCALE GENOMIC DNA]</scope>
    <source>
        <strain evidence="8 9">HannoverDv2000</strain>
    </source>
</reference>
<dbReference type="PANTHER" id="PTHR24291">
    <property type="entry name" value="CYTOCHROME P450 FAMILY 4"/>
    <property type="match status" value="1"/>
</dbReference>
<dbReference type="Pfam" id="PF00067">
    <property type="entry name" value="p450"/>
    <property type="match status" value="1"/>
</dbReference>
<evidence type="ECO:0000256" key="6">
    <source>
        <dbReference type="PIRSR" id="PIRSR602401-1"/>
    </source>
</evidence>
<accession>A0A0D8XYC6</accession>
<sequence length="322" mass="37629">MGTTVNSQTEDEIRKINEQVISQFFALRLISKHSVVKVFSFRFPWLWLEPIWYLSGFQSEFNRLVKLTNDFTRKVIADRKRRMDDTEFIDEKEMHSNRKKLAFLDLLLHMQRSNELSDEDIREEVDTFMFEGHDTTSSGIGFTVWWLGQSPECQKKVHEELDSVFGDSDRLPTSEDLKRLVYLEKCIKESLRLTPSVPLVARKLTSDVVIGETTLPDGLTVVVVPSTTARDDRYWEKPKEFYPEHFDAEKVSLRNPYAYIPFSAGPRNCIGQKFAVLEEKTVLSWIFRRYYVESEERYPGNQPSPELVLTPSNGVRVRLTKR</sequence>
<dbReference type="GO" id="GO:0016705">
    <property type="term" value="F:oxidoreductase activity, acting on paired donors, with incorporation or reduction of molecular oxygen"/>
    <property type="evidence" value="ECO:0007669"/>
    <property type="project" value="InterPro"/>
</dbReference>
<evidence type="ECO:0000256" key="1">
    <source>
        <dbReference type="ARBA" id="ARBA00001971"/>
    </source>
</evidence>
<dbReference type="PRINTS" id="PR00463">
    <property type="entry name" value="EP450I"/>
</dbReference>
<dbReference type="STRING" id="29172.A0A0D8XYC6"/>